<dbReference type="RefSeq" id="WP_147275116.1">
    <property type="nucleotide sequence ID" value="NZ_QPJD01000032.1"/>
</dbReference>
<accession>A0A368VIR3</accession>
<keyword evidence="3" id="KW-1185">Reference proteome</keyword>
<dbReference type="EMBL" id="QPJD01000032">
    <property type="protein sequence ID" value="RCW40576.1"/>
    <property type="molecule type" value="Genomic_DNA"/>
</dbReference>
<dbReference type="CDD" id="cd07563">
    <property type="entry name" value="Peptidase_S41_IRBP"/>
    <property type="match status" value="1"/>
</dbReference>
<gene>
    <name evidence="2" type="ORF">DFP97_13210</name>
</gene>
<dbReference type="GO" id="GO:0008236">
    <property type="term" value="F:serine-type peptidase activity"/>
    <property type="evidence" value="ECO:0007669"/>
    <property type="project" value="InterPro"/>
</dbReference>
<feature type="domain" description="Tail specific protease" evidence="1">
    <location>
        <begin position="84"/>
        <end position="288"/>
    </location>
</feature>
<proteinExistence type="predicted"/>
<dbReference type="Pfam" id="PF03572">
    <property type="entry name" value="Peptidase_S41"/>
    <property type="match status" value="1"/>
</dbReference>
<dbReference type="Gene3D" id="3.90.226.10">
    <property type="entry name" value="2-enoyl-CoA Hydratase, Chain A, domain 1"/>
    <property type="match status" value="1"/>
</dbReference>
<dbReference type="AlphaFoldDB" id="A0A368VIR3"/>
<dbReference type="InterPro" id="IPR029045">
    <property type="entry name" value="ClpP/crotonase-like_dom_sf"/>
</dbReference>
<organism evidence="2 3">
    <name type="scientific">Paenibacillus prosopidis</name>
    <dbReference type="NCBI Taxonomy" id="630520"/>
    <lineage>
        <taxon>Bacteria</taxon>
        <taxon>Bacillati</taxon>
        <taxon>Bacillota</taxon>
        <taxon>Bacilli</taxon>
        <taxon>Bacillales</taxon>
        <taxon>Paenibacillaceae</taxon>
        <taxon>Paenibacillus</taxon>
    </lineage>
</organism>
<dbReference type="SMART" id="SM00245">
    <property type="entry name" value="TSPc"/>
    <property type="match status" value="1"/>
</dbReference>
<dbReference type="PANTHER" id="PTHR11261">
    <property type="entry name" value="INTERPHOTORECEPTOR RETINOID-BINDING PROTEIN"/>
    <property type="match status" value="1"/>
</dbReference>
<protein>
    <submittedName>
        <fullName evidence="2">Peptidase S41-like protein</fullName>
    </submittedName>
</protein>
<reference evidence="2 3" key="1">
    <citation type="submission" date="2018-07" db="EMBL/GenBank/DDBJ databases">
        <title>Genomic Encyclopedia of Type Strains, Phase III (KMG-III): the genomes of soil and plant-associated and newly described type strains.</title>
        <authorList>
            <person name="Whitman W."/>
        </authorList>
    </citation>
    <scope>NUCLEOTIDE SEQUENCE [LARGE SCALE GENOMIC DNA]</scope>
    <source>
        <strain evidence="2 3">CECT 7506</strain>
    </source>
</reference>
<evidence type="ECO:0000313" key="2">
    <source>
        <dbReference type="EMBL" id="RCW40576.1"/>
    </source>
</evidence>
<evidence type="ECO:0000259" key="1">
    <source>
        <dbReference type="SMART" id="SM00245"/>
    </source>
</evidence>
<dbReference type="GO" id="GO:0006508">
    <property type="term" value="P:proteolysis"/>
    <property type="evidence" value="ECO:0007669"/>
    <property type="project" value="InterPro"/>
</dbReference>
<dbReference type="Proteomes" id="UP000252415">
    <property type="component" value="Unassembled WGS sequence"/>
</dbReference>
<dbReference type="OrthoDB" id="6397760at2"/>
<dbReference type="Pfam" id="PF11918">
    <property type="entry name" value="Peptidase_S41_N"/>
    <property type="match status" value="1"/>
</dbReference>
<comment type="caution">
    <text evidence="2">The sequence shown here is derived from an EMBL/GenBank/DDBJ whole genome shotgun (WGS) entry which is preliminary data.</text>
</comment>
<dbReference type="PANTHER" id="PTHR11261:SF3">
    <property type="entry name" value="RETINOL-BINDING PROTEIN 3"/>
    <property type="match status" value="1"/>
</dbReference>
<dbReference type="InterPro" id="IPR005151">
    <property type="entry name" value="Tail-specific_protease"/>
</dbReference>
<dbReference type="SUPFAM" id="SSF52096">
    <property type="entry name" value="ClpP/crotonase"/>
    <property type="match status" value="1"/>
</dbReference>
<name>A0A368VIR3_9BACL</name>
<sequence>MTSFKLDDGFIKSTVESLADLLLDYYVFPNTAEIMKTALLEKLSEGEFYKEESGLTLAQKITDYVQKISNDKHLVFGFSEPPLPHQLHDPITDENIRLRQKQNNYGFERAERLPGNIGYLVINEFVYPEFAGETAAHAMSFLADTDGLIIDLRNNYGGSSFMVMLIASYLLDGSPPVHLNDLYWRSYDTTQSFWSLPFVPGKRFGASKPVYLLTSRKTGSGAEEFAYSLQAIKRVKIVGEKTGGKANPGSNHRINDHFQVFIPNGRAINPITKDNWEGIGVLPNIESNSDEAYEKAYQLLLQQLLQHFSENSEPGRERLMTDIKQILNLR</sequence>
<evidence type="ECO:0000313" key="3">
    <source>
        <dbReference type="Proteomes" id="UP000252415"/>
    </source>
</evidence>
<dbReference type="Gene3D" id="3.30.750.44">
    <property type="match status" value="1"/>
</dbReference>